<accession>A0ABV5GQL4</accession>
<reference evidence="1 2" key="1">
    <citation type="submission" date="2024-09" db="EMBL/GenBank/DDBJ databases">
        <authorList>
            <person name="Sun Q."/>
            <person name="Mori K."/>
        </authorList>
    </citation>
    <scope>NUCLEOTIDE SEQUENCE [LARGE SCALE GENOMIC DNA]</scope>
    <source>
        <strain evidence="1 2">CECT 7955</strain>
    </source>
</reference>
<keyword evidence="2" id="KW-1185">Reference proteome</keyword>
<organism evidence="1 2">
    <name type="scientific">Flavobacterium jumunjinense</name>
    <dbReference type="NCBI Taxonomy" id="998845"/>
    <lineage>
        <taxon>Bacteria</taxon>
        <taxon>Pseudomonadati</taxon>
        <taxon>Bacteroidota</taxon>
        <taxon>Flavobacteriia</taxon>
        <taxon>Flavobacteriales</taxon>
        <taxon>Flavobacteriaceae</taxon>
        <taxon>Flavobacterium</taxon>
    </lineage>
</organism>
<proteinExistence type="predicted"/>
<dbReference type="EMBL" id="JBHMEY010000060">
    <property type="protein sequence ID" value="MFB9097653.1"/>
    <property type="molecule type" value="Genomic_DNA"/>
</dbReference>
<name>A0ABV5GQL4_9FLAO</name>
<sequence>MSHKQTLKKHIPIYSNEIDFNSEELTKAQNAYQTELWILLNNINFS</sequence>
<protein>
    <submittedName>
        <fullName evidence="1">Uncharacterized protein</fullName>
    </submittedName>
</protein>
<gene>
    <name evidence="1" type="ORF">ACFFVF_14115</name>
</gene>
<dbReference type="Proteomes" id="UP001589607">
    <property type="component" value="Unassembled WGS sequence"/>
</dbReference>
<comment type="caution">
    <text evidence="1">The sequence shown here is derived from an EMBL/GenBank/DDBJ whole genome shotgun (WGS) entry which is preliminary data.</text>
</comment>
<evidence type="ECO:0000313" key="1">
    <source>
        <dbReference type="EMBL" id="MFB9097653.1"/>
    </source>
</evidence>
<evidence type="ECO:0000313" key="2">
    <source>
        <dbReference type="Proteomes" id="UP001589607"/>
    </source>
</evidence>
<dbReference type="RefSeq" id="WP_379678108.1">
    <property type="nucleotide sequence ID" value="NZ_CBCSGE010000004.1"/>
</dbReference>